<dbReference type="eggNOG" id="ENOG50339QM">
    <property type="taxonomic scope" value="Bacteria"/>
</dbReference>
<evidence type="ECO:0000256" key="1">
    <source>
        <dbReference type="SAM" id="SignalP"/>
    </source>
</evidence>
<dbReference type="KEGG" id="fte:Fluta_0120"/>
<reference evidence="3" key="2">
    <citation type="submission" date="2011-02" db="EMBL/GenBank/DDBJ databases">
        <title>The complete genome of Fluviicola taffensis DSM 16823.</title>
        <authorList>
            <consortium name="US DOE Joint Genome Institute (JGI-PGF)"/>
            <person name="Lucas S."/>
            <person name="Copeland A."/>
            <person name="Lapidus A."/>
            <person name="Bruce D."/>
            <person name="Goodwin L."/>
            <person name="Pitluck S."/>
            <person name="Kyrpides N."/>
            <person name="Mavromatis K."/>
            <person name="Ivanova N."/>
            <person name="Mikhailova N."/>
            <person name="Pagani I."/>
            <person name="Chertkov O."/>
            <person name="Detter J.C."/>
            <person name="Han C."/>
            <person name="Tapia R."/>
            <person name="Land M."/>
            <person name="Hauser L."/>
            <person name="Markowitz V."/>
            <person name="Cheng J.-F."/>
            <person name="Hugenholtz P."/>
            <person name="Woyke T."/>
            <person name="Wu D."/>
            <person name="Tindall B."/>
            <person name="Pomrenke H.G."/>
            <person name="Brambilla E."/>
            <person name="Klenk H.-P."/>
            <person name="Eisen J.A."/>
        </authorList>
    </citation>
    <scope>NUCLEOTIDE SEQUENCE [LARGE SCALE GENOMIC DNA]</scope>
    <source>
        <strain evidence="3">DSM 16823 / RW262 / RW262</strain>
    </source>
</reference>
<feature type="chain" id="PRO_5003283531" evidence="1">
    <location>
        <begin position="21"/>
        <end position="298"/>
    </location>
</feature>
<keyword evidence="1" id="KW-0732">Signal</keyword>
<dbReference type="STRING" id="755732.Fluta_0120"/>
<protein>
    <submittedName>
        <fullName evidence="2">Uncharacterized protein</fullName>
    </submittedName>
</protein>
<dbReference type="RefSeq" id="WP_013684904.1">
    <property type="nucleotide sequence ID" value="NC_015321.1"/>
</dbReference>
<dbReference type="Proteomes" id="UP000007463">
    <property type="component" value="Chromosome"/>
</dbReference>
<proteinExistence type="predicted"/>
<keyword evidence="3" id="KW-1185">Reference proteome</keyword>
<dbReference type="EMBL" id="CP002542">
    <property type="protein sequence ID" value="AEA42130.1"/>
    <property type="molecule type" value="Genomic_DNA"/>
</dbReference>
<evidence type="ECO:0000313" key="3">
    <source>
        <dbReference type="Proteomes" id="UP000007463"/>
    </source>
</evidence>
<gene>
    <name evidence="2" type="ordered locus">Fluta_0120</name>
</gene>
<name>F2IB47_FLUTR</name>
<dbReference type="AlphaFoldDB" id="F2IB47"/>
<organism evidence="2 3">
    <name type="scientific">Fluviicola taffensis (strain DSM 16823 / NCIMB 13979 / RW262)</name>
    <dbReference type="NCBI Taxonomy" id="755732"/>
    <lineage>
        <taxon>Bacteria</taxon>
        <taxon>Pseudomonadati</taxon>
        <taxon>Bacteroidota</taxon>
        <taxon>Flavobacteriia</taxon>
        <taxon>Flavobacteriales</taxon>
        <taxon>Crocinitomicaceae</taxon>
        <taxon>Fluviicola</taxon>
    </lineage>
</organism>
<feature type="signal peptide" evidence="1">
    <location>
        <begin position="1"/>
        <end position="20"/>
    </location>
</feature>
<dbReference type="OrthoDB" id="5826911at2"/>
<accession>F2IB47</accession>
<reference evidence="2 3" key="1">
    <citation type="journal article" date="2011" name="Stand. Genomic Sci.">
        <title>Complete genome sequence of the gliding freshwater bacterium Fluviicola taffensis type strain (RW262).</title>
        <authorList>
            <person name="Woyke T."/>
            <person name="Chertkov O."/>
            <person name="Lapidus A."/>
            <person name="Nolan M."/>
            <person name="Lucas S."/>
            <person name="Del Rio T.G."/>
            <person name="Tice H."/>
            <person name="Cheng J.F."/>
            <person name="Tapia R."/>
            <person name="Han C."/>
            <person name="Goodwin L."/>
            <person name="Pitluck S."/>
            <person name="Liolios K."/>
            <person name="Pagani I."/>
            <person name="Ivanova N."/>
            <person name="Huntemann M."/>
            <person name="Mavromatis K."/>
            <person name="Mikhailova N."/>
            <person name="Pati A."/>
            <person name="Chen A."/>
            <person name="Palaniappan K."/>
            <person name="Land M."/>
            <person name="Hauser L."/>
            <person name="Brambilla E.M."/>
            <person name="Rohde M."/>
            <person name="Mwirichia R."/>
            <person name="Sikorski J."/>
            <person name="Tindall B.J."/>
            <person name="Goker M."/>
            <person name="Bristow J."/>
            <person name="Eisen J.A."/>
            <person name="Markowitz V."/>
            <person name="Hugenholtz P."/>
            <person name="Klenk H.P."/>
            <person name="Kyrpides N.C."/>
        </authorList>
    </citation>
    <scope>NUCLEOTIDE SEQUENCE [LARGE SCALE GENOMIC DNA]</scope>
    <source>
        <strain evidence="3">DSM 16823 / RW262 / RW262</strain>
    </source>
</reference>
<dbReference type="HOGENOM" id="CLU_935952_0_0_10"/>
<sequence precursor="true">MNKLLLTSLLLIISISTLKAQQNKIYIEEFMISDQIIHGQIDDKYPITAYLKFEQYSPENWLSFSVSGWYYYDNVKTEIPLVGIYYAGGITLYSFTDKLRTDSIKRMISTVSNPMEITDELTNRSGFSEKIELSYSEYNYRGIWKNNQKELNVTFNTSSIYLDKHNEFLVLPLANDEKKYIDLDQFGLVSFSYSIFVAKKTIMDYQVILRYSAPSTANPNGMCGAGMEIGFMLLKFDLKGNLLEYRTEDVESCLGNLWSEMTTVPNSEGMKVIYKVTDSEEKVRTVTVDGLNFSLVSK</sequence>
<evidence type="ECO:0000313" key="2">
    <source>
        <dbReference type="EMBL" id="AEA42130.1"/>
    </source>
</evidence>